<sequence>MIREGKGHITIKKYLDENYTPPTIAQNSNKEGWGINLIKKVISDRAVLGEKIIHIDGREHLLENYYPLACTEAEFAQARHVRSEKKQFTSKLKSAAGIITGMRIATCGDCGSSLQVYRSKAGKKDEKLRYKCSGRSDTSVKSCTAATFDNRYFEYALMLLIGSVILQPKKNENENKVALLKNKIDAISSKIKSTFQSIEAATEGDIYILFTERLNSLSRERKKLNEELSIERSHEEISINPDIYMLIPPSFIDYNQTDIRNEVRDTIYKTVKSVKVHSVTSCFYIQVELFGGMSTDGIVIDNKYIADFGFDMHHQQENEEAFLAYNKFVNNFECIDKDGKCIRMLDLVNGTHFITSDDFYLNQRVNALKTQAMSEEMRAAIEKFEGWVL</sequence>
<evidence type="ECO:0008006" key="4">
    <source>
        <dbReference type="Google" id="ProtNLM"/>
    </source>
</evidence>
<gene>
    <name evidence="2" type="ORF">BJD16_19975</name>
</gene>
<reference evidence="2 3" key="1">
    <citation type="submission" date="2016-09" db="EMBL/GenBank/DDBJ databases">
        <title>Draft Genome Sequence of Aeromonas sobria Strain 08005, Isolated from Sick Rana catesbeiana.</title>
        <authorList>
            <person name="Yang Q."/>
        </authorList>
    </citation>
    <scope>NUCLEOTIDE SEQUENCE [LARGE SCALE GENOMIC DNA]</scope>
    <source>
        <strain evidence="2 3">08005</strain>
    </source>
</reference>
<proteinExistence type="predicted"/>
<accession>A0A1S2CLM7</accession>
<comment type="caution">
    <text evidence="2">The sequence shown here is derived from an EMBL/GenBank/DDBJ whole genome shotgun (WGS) entry which is preliminary data.</text>
</comment>
<dbReference type="EMBL" id="MKFU01000038">
    <property type="protein sequence ID" value="OHY89590.1"/>
    <property type="molecule type" value="Genomic_DNA"/>
</dbReference>
<evidence type="ECO:0000313" key="3">
    <source>
        <dbReference type="Proteomes" id="UP000179934"/>
    </source>
</evidence>
<evidence type="ECO:0000256" key="1">
    <source>
        <dbReference type="SAM" id="Coils"/>
    </source>
</evidence>
<feature type="coiled-coil region" evidence="1">
    <location>
        <begin position="170"/>
        <end position="234"/>
    </location>
</feature>
<keyword evidence="1" id="KW-0175">Coiled coil</keyword>
<dbReference type="STRING" id="646.BJD16_19975"/>
<evidence type="ECO:0000313" key="2">
    <source>
        <dbReference type="EMBL" id="OHY89590.1"/>
    </source>
</evidence>
<dbReference type="AlphaFoldDB" id="A0A1S2CLM7"/>
<organism evidence="2 3">
    <name type="scientific">Aeromonas sobria</name>
    <dbReference type="NCBI Taxonomy" id="646"/>
    <lineage>
        <taxon>Bacteria</taxon>
        <taxon>Pseudomonadati</taxon>
        <taxon>Pseudomonadota</taxon>
        <taxon>Gammaproteobacteria</taxon>
        <taxon>Aeromonadales</taxon>
        <taxon>Aeromonadaceae</taxon>
        <taxon>Aeromonas</taxon>
    </lineage>
</organism>
<dbReference type="Proteomes" id="UP000179934">
    <property type="component" value="Unassembled WGS sequence"/>
</dbReference>
<name>A0A1S2CLM7_AERSO</name>
<protein>
    <recommendedName>
        <fullName evidence="4">Recombinase zinc beta ribbon domain-containing protein</fullName>
    </recommendedName>
</protein>